<organism evidence="2 3">
    <name type="scientific">Candidatus Dojkabacteria bacterium</name>
    <dbReference type="NCBI Taxonomy" id="2099670"/>
    <lineage>
        <taxon>Bacteria</taxon>
        <taxon>Candidatus Dojkabacteria</taxon>
    </lineage>
</organism>
<sequence>MKDRKQNKKILSREIQMYFKRESQYKGQMLAWIIADAIKIVGLCFIWLAASNTKGIGNQEYIVSYYILIMFVSKFTSDFTLEHGIRNILDGRFSNFLVKPYSYLLEYLGTNIGGNILRIVLFLPSFIGAIYFARINNLWIVDFNPYLIFLSLIAIILGFGISFLLGNIVCLFSFKIKEMDGIRILYYNIASLLSGEFVPSIFLPEIGKFLFEVLPFRYTLSFPVELIIGRVNDYEKEQGFILGFIWLLILFVLYKIIYKKAIKKYEAEGI</sequence>
<feature type="transmembrane region" description="Helical" evidence="1">
    <location>
        <begin position="29"/>
        <end position="50"/>
    </location>
</feature>
<keyword evidence="1" id="KW-1133">Transmembrane helix</keyword>
<reference evidence="2 3" key="1">
    <citation type="journal article" date="2020" name="Biotechnol. Biofuels">
        <title>New insights from the biogas microbiome by comprehensive genome-resolved metagenomics of nearly 1600 species originating from multiple anaerobic digesters.</title>
        <authorList>
            <person name="Campanaro S."/>
            <person name="Treu L."/>
            <person name="Rodriguez-R L.M."/>
            <person name="Kovalovszki A."/>
            <person name="Ziels R.M."/>
            <person name="Maus I."/>
            <person name="Zhu X."/>
            <person name="Kougias P.G."/>
            <person name="Basile A."/>
            <person name="Luo G."/>
            <person name="Schluter A."/>
            <person name="Konstantinidis K.T."/>
            <person name="Angelidaki I."/>
        </authorList>
    </citation>
    <scope>NUCLEOTIDE SEQUENCE [LARGE SCALE GENOMIC DNA]</scope>
    <source>
        <strain evidence="2">AS06rmzACSIP_65</strain>
    </source>
</reference>
<dbReference type="Proteomes" id="UP000545876">
    <property type="component" value="Unassembled WGS sequence"/>
</dbReference>
<feature type="transmembrane region" description="Helical" evidence="1">
    <location>
        <begin position="146"/>
        <end position="172"/>
    </location>
</feature>
<name>A0A847CZZ6_9BACT</name>
<feature type="transmembrane region" description="Helical" evidence="1">
    <location>
        <begin position="62"/>
        <end position="81"/>
    </location>
</feature>
<dbReference type="AlphaFoldDB" id="A0A847CZZ6"/>
<evidence type="ECO:0008006" key="4">
    <source>
        <dbReference type="Google" id="ProtNLM"/>
    </source>
</evidence>
<dbReference type="InterPro" id="IPR010390">
    <property type="entry name" value="ABC-2_transporter-like"/>
</dbReference>
<keyword evidence="1" id="KW-0472">Membrane</keyword>
<comment type="caution">
    <text evidence="2">The sequence shown here is derived from an EMBL/GenBank/DDBJ whole genome shotgun (WGS) entry which is preliminary data.</text>
</comment>
<dbReference type="EMBL" id="JAAZBX010000004">
    <property type="protein sequence ID" value="NLD25309.1"/>
    <property type="molecule type" value="Genomic_DNA"/>
</dbReference>
<feature type="transmembrane region" description="Helical" evidence="1">
    <location>
        <begin position="116"/>
        <end position="134"/>
    </location>
</feature>
<evidence type="ECO:0000313" key="2">
    <source>
        <dbReference type="EMBL" id="NLD25309.1"/>
    </source>
</evidence>
<dbReference type="PANTHER" id="PTHR36832:SF1">
    <property type="entry name" value="SLR1174 PROTEIN"/>
    <property type="match status" value="1"/>
</dbReference>
<keyword evidence="1" id="KW-0812">Transmembrane</keyword>
<evidence type="ECO:0000313" key="3">
    <source>
        <dbReference type="Proteomes" id="UP000545876"/>
    </source>
</evidence>
<protein>
    <recommendedName>
        <fullName evidence="4">ABC transporter permease</fullName>
    </recommendedName>
</protein>
<evidence type="ECO:0000256" key="1">
    <source>
        <dbReference type="SAM" id="Phobius"/>
    </source>
</evidence>
<accession>A0A847CZZ6</accession>
<feature type="transmembrane region" description="Helical" evidence="1">
    <location>
        <begin position="239"/>
        <end position="257"/>
    </location>
</feature>
<feature type="transmembrane region" description="Helical" evidence="1">
    <location>
        <begin position="184"/>
        <end position="203"/>
    </location>
</feature>
<proteinExistence type="predicted"/>
<gene>
    <name evidence="2" type="ORF">GX656_01555</name>
</gene>
<dbReference type="Pfam" id="PF06182">
    <property type="entry name" value="ABC2_membrane_6"/>
    <property type="match status" value="1"/>
</dbReference>
<dbReference type="PANTHER" id="PTHR36832">
    <property type="entry name" value="SLR1174 PROTEIN-RELATED"/>
    <property type="match status" value="1"/>
</dbReference>